<dbReference type="EMBL" id="JACXSI010000069">
    <property type="protein sequence ID" value="MBD3110430.1"/>
    <property type="molecule type" value="Genomic_DNA"/>
</dbReference>
<dbReference type="PANTHER" id="PTHR32282">
    <property type="entry name" value="BINDING PROTEIN TRANSPEPTIDASE, PUTATIVE-RELATED"/>
    <property type="match status" value="1"/>
</dbReference>
<evidence type="ECO:0000256" key="1">
    <source>
        <dbReference type="ARBA" id="ARBA00007090"/>
    </source>
</evidence>
<comment type="catalytic activity">
    <reaction evidence="13">
        <text>[GlcNAc-(1-&gt;4)-Mur2Ac(oyl-L-Ala-gamma-D-Glu-L-Lys-D-Ala-D-Ala)](n)-di-trans,octa-cis-undecaprenyl diphosphate + beta-D-GlcNAc-(1-&gt;4)-Mur2Ac(oyl-L-Ala-gamma-D-Glu-L-Lys-D-Ala-D-Ala)-di-trans,octa-cis-undecaprenyl diphosphate = [GlcNAc-(1-&gt;4)-Mur2Ac(oyl-L-Ala-gamma-D-Glu-L-Lys-D-Ala-D-Ala)](n+1)-di-trans,octa-cis-undecaprenyl diphosphate + di-trans,octa-cis-undecaprenyl diphosphate + H(+)</text>
        <dbReference type="Rhea" id="RHEA:23708"/>
        <dbReference type="Rhea" id="RHEA-COMP:9602"/>
        <dbReference type="Rhea" id="RHEA-COMP:9603"/>
        <dbReference type="ChEBI" id="CHEBI:15378"/>
        <dbReference type="ChEBI" id="CHEBI:58405"/>
        <dbReference type="ChEBI" id="CHEBI:60033"/>
        <dbReference type="ChEBI" id="CHEBI:78435"/>
        <dbReference type="EC" id="2.4.99.28"/>
    </reaction>
</comment>
<comment type="similarity">
    <text evidence="1">In the C-terminal section; belongs to the transpeptidase family.</text>
</comment>
<dbReference type="SUPFAM" id="SSF49265">
    <property type="entry name" value="Fibronectin type III"/>
    <property type="match status" value="1"/>
</dbReference>
<evidence type="ECO:0000313" key="17">
    <source>
        <dbReference type="Proteomes" id="UP000602076"/>
    </source>
</evidence>
<dbReference type="Gene3D" id="1.10.3810.10">
    <property type="entry name" value="Biosynthetic peptidoglycan transglycosylase-like"/>
    <property type="match status" value="1"/>
</dbReference>
<dbReference type="CDD" id="cd00063">
    <property type="entry name" value="FN3"/>
    <property type="match status" value="1"/>
</dbReference>
<feature type="domain" description="Fibronectin type-III" evidence="15">
    <location>
        <begin position="702"/>
        <end position="792"/>
    </location>
</feature>
<keyword evidence="11" id="KW-0961">Cell wall biogenesis/degradation</keyword>
<dbReference type="InterPro" id="IPR001460">
    <property type="entry name" value="PCN-bd_Tpept"/>
</dbReference>
<dbReference type="Gene3D" id="3.40.710.10">
    <property type="entry name" value="DD-peptidase/beta-lactamase superfamily"/>
    <property type="match status" value="1"/>
</dbReference>
<keyword evidence="6" id="KW-0808">Transferase</keyword>
<dbReference type="SUPFAM" id="SSF56601">
    <property type="entry name" value="beta-lactamase/transpeptidase-like"/>
    <property type="match status" value="1"/>
</dbReference>
<dbReference type="GO" id="GO:0009002">
    <property type="term" value="F:serine-type D-Ala-D-Ala carboxypeptidase activity"/>
    <property type="evidence" value="ECO:0007669"/>
    <property type="project" value="UniProtKB-EC"/>
</dbReference>
<organism evidence="16 17">
    <name type="scientific">Peribacillus faecalis</name>
    <dbReference type="NCBI Taxonomy" id="2772559"/>
    <lineage>
        <taxon>Bacteria</taxon>
        <taxon>Bacillati</taxon>
        <taxon>Bacillota</taxon>
        <taxon>Bacilli</taxon>
        <taxon>Bacillales</taxon>
        <taxon>Bacillaceae</taxon>
        <taxon>Peribacillus</taxon>
    </lineage>
</organism>
<dbReference type="InterPro" id="IPR013783">
    <property type="entry name" value="Ig-like_fold"/>
</dbReference>
<dbReference type="GO" id="GO:0009252">
    <property type="term" value="P:peptidoglycan biosynthetic process"/>
    <property type="evidence" value="ECO:0007669"/>
    <property type="project" value="UniProtKB-KW"/>
</dbReference>
<evidence type="ECO:0000256" key="4">
    <source>
        <dbReference type="ARBA" id="ARBA00022670"/>
    </source>
</evidence>
<keyword evidence="8" id="KW-0133">Cell shape</keyword>
<proteinExistence type="inferred from homology"/>
<dbReference type="InterPro" id="IPR012338">
    <property type="entry name" value="Beta-lactam/transpept-like"/>
</dbReference>
<evidence type="ECO:0000256" key="3">
    <source>
        <dbReference type="ARBA" id="ARBA00022645"/>
    </source>
</evidence>
<dbReference type="GO" id="GO:0008658">
    <property type="term" value="F:penicillin binding"/>
    <property type="evidence" value="ECO:0007669"/>
    <property type="project" value="InterPro"/>
</dbReference>
<evidence type="ECO:0000313" key="16">
    <source>
        <dbReference type="EMBL" id="MBD3110430.1"/>
    </source>
</evidence>
<protein>
    <submittedName>
        <fullName evidence="16">PBP1A family penicillin-binding protein</fullName>
    </submittedName>
</protein>
<dbReference type="InterPro" id="IPR001264">
    <property type="entry name" value="Glyco_trans_51"/>
</dbReference>
<dbReference type="SUPFAM" id="SSF53955">
    <property type="entry name" value="Lysozyme-like"/>
    <property type="match status" value="1"/>
</dbReference>
<evidence type="ECO:0000256" key="13">
    <source>
        <dbReference type="ARBA" id="ARBA00049902"/>
    </source>
</evidence>
<dbReference type="GO" id="GO:0006508">
    <property type="term" value="P:proteolysis"/>
    <property type="evidence" value="ECO:0007669"/>
    <property type="project" value="UniProtKB-KW"/>
</dbReference>
<dbReference type="InterPro" id="IPR003961">
    <property type="entry name" value="FN3_dom"/>
</dbReference>
<comment type="similarity">
    <text evidence="2">In the N-terminal section; belongs to the glycosyltransferase 51 family.</text>
</comment>
<gene>
    <name evidence="16" type="ORF">IEO70_19060</name>
</gene>
<comment type="catalytic activity">
    <reaction evidence="12">
        <text>Preferential cleavage: (Ac)2-L-Lys-D-Ala-|-D-Ala. Also transpeptidation of peptidyl-alanyl moieties that are N-acyl substituents of D-alanine.</text>
        <dbReference type="EC" id="3.4.16.4"/>
    </reaction>
</comment>
<feature type="region of interest" description="Disordered" evidence="14">
    <location>
        <begin position="724"/>
        <end position="757"/>
    </location>
</feature>
<accession>A0A927D2L9</accession>
<keyword evidence="9" id="KW-0573">Peptidoglycan synthesis</keyword>
<keyword evidence="17" id="KW-1185">Reference proteome</keyword>
<dbReference type="InterPro" id="IPR036116">
    <property type="entry name" value="FN3_sf"/>
</dbReference>
<dbReference type="Pfam" id="PF00041">
    <property type="entry name" value="fn3"/>
    <property type="match status" value="1"/>
</dbReference>
<dbReference type="GO" id="GO:0030288">
    <property type="term" value="C:outer membrane-bounded periplasmic space"/>
    <property type="evidence" value="ECO:0007669"/>
    <property type="project" value="TreeGrafter"/>
</dbReference>
<dbReference type="NCBIfam" id="TIGR02074">
    <property type="entry name" value="PBP_1a_fam"/>
    <property type="match status" value="1"/>
</dbReference>
<evidence type="ECO:0000256" key="10">
    <source>
        <dbReference type="ARBA" id="ARBA00023268"/>
    </source>
</evidence>
<dbReference type="GO" id="GO:0071555">
    <property type="term" value="P:cell wall organization"/>
    <property type="evidence" value="ECO:0007669"/>
    <property type="project" value="UniProtKB-KW"/>
</dbReference>
<feature type="compositionally biased region" description="Low complexity" evidence="14">
    <location>
        <begin position="828"/>
        <end position="864"/>
    </location>
</feature>
<dbReference type="Pfam" id="PF00912">
    <property type="entry name" value="Transgly"/>
    <property type="match status" value="1"/>
</dbReference>
<feature type="compositionally biased region" description="Acidic residues" evidence="14">
    <location>
        <begin position="793"/>
        <end position="812"/>
    </location>
</feature>
<dbReference type="GO" id="GO:0008360">
    <property type="term" value="P:regulation of cell shape"/>
    <property type="evidence" value="ECO:0007669"/>
    <property type="project" value="UniProtKB-KW"/>
</dbReference>
<evidence type="ECO:0000256" key="2">
    <source>
        <dbReference type="ARBA" id="ARBA00007739"/>
    </source>
</evidence>
<keyword evidence="7" id="KW-0378">Hydrolase</keyword>
<dbReference type="InterPro" id="IPR050396">
    <property type="entry name" value="Glycosyltr_51/Transpeptidase"/>
</dbReference>
<evidence type="ECO:0000256" key="11">
    <source>
        <dbReference type="ARBA" id="ARBA00023316"/>
    </source>
</evidence>
<keyword evidence="4" id="KW-0645">Protease</keyword>
<dbReference type="Pfam" id="PF00905">
    <property type="entry name" value="Transpeptidase"/>
    <property type="match status" value="1"/>
</dbReference>
<dbReference type="RefSeq" id="WP_190999962.1">
    <property type="nucleotide sequence ID" value="NZ_JACXSI010000069.1"/>
</dbReference>
<sequence length="897" mass="98575">MTDKTRSREERRKQLQNEKSKKTKKKKGGWFKKTMLAFLILIIAGLVSGIGLFAYYVSSAPELDETLLKDPVSSKIYDKDKNLITEVGIENRDYVTFDEIPDTVVNAVLATEDSRFYEHHGVDVLRLASAVVANFTDGFGSQGASTITQQLVKRSFLTDEKSLKRKAQELWLSFQIERKYSKEEIFEMYINKIFYGERANGVATAAETYFGKSLDELDLAEAATLAGLPQSPSRYNPFNNPEGAETRRNVVLTLMNRHGYISEQEMKEAQSESLVAALLPEEERKSNTDSSYYNSFIDLVVEEVKEKTNHNIYTDGLEVYTTLDADAQSYVYDLLNSDDSAVNFPDDELQAGVVLLDTTSGEIRAVGGGRNQTGARTYNYATDIERQPGSTIKPILDYGPAIEYLQWSTYEQVVDEKYSYSNGTPINNYNNKYHGQMSIRQALAKSYNIPALKAFQAVGTENARKFGESLGLTLNKEEFFESASIGGMKTGVSPLVMAGAYSAFGNEGVYNKPHTVTKVVLQDKTTTLNLKPESKVVMKDYTAFMVSDMLKSVMTEGTGTAANVPGLPVAGKTGTTNYSEDELKKYGFPSSGVPDSWMVGYTTQYTTAVWTGYSKKSSDYLSTDSQQLAKKIFKYVMTEASKDVKTSDFKQPNSVVKSAVEIGSNPAALPSKNTPSDQVTYEYFVKGTEPKTVSESYKAIDAPTNLQVQYNEVANELYLTWDYPTDDEESKPSFKVSATTDSGGEVSVSQSGEMEARVSNPTPGTIYNFSVVAVVGNVSSSAATISIQVPADSGEEEEEEELDDTLTDDDSGTQDSSGDNTDSDQSDDSNNSNPSDTNGNNSDTNENNNGANSGNNNTSSNDAGLPGTLGVNQETPSGTSRLFKFTTIFQNIKLLFH</sequence>
<reference evidence="16" key="1">
    <citation type="submission" date="2020-09" db="EMBL/GenBank/DDBJ databases">
        <title>Bacillus faecalis sp. nov., a moderately halophilic bacterium isolated from cow faeces.</title>
        <authorList>
            <person name="Jiang L."/>
            <person name="Lee J."/>
        </authorList>
    </citation>
    <scope>NUCLEOTIDE SEQUENCE</scope>
    <source>
        <strain evidence="16">AGMB 02131</strain>
    </source>
</reference>
<dbReference type="GO" id="GO:0008955">
    <property type="term" value="F:peptidoglycan glycosyltransferase activity"/>
    <property type="evidence" value="ECO:0007669"/>
    <property type="project" value="UniProtKB-EC"/>
</dbReference>
<evidence type="ECO:0000256" key="8">
    <source>
        <dbReference type="ARBA" id="ARBA00022960"/>
    </source>
</evidence>
<keyword evidence="10" id="KW-0511">Multifunctional enzyme</keyword>
<feature type="compositionally biased region" description="Low complexity" evidence="14">
    <location>
        <begin position="742"/>
        <end position="753"/>
    </location>
</feature>
<dbReference type="InterPro" id="IPR023346">
    <property type="entry name" value="Lysozyme-like_dom_sf"/>
</dbReference>
<evidence type="ECO:0000256" key="12">
    <source>
        <dbReference type="ARBA" id="ARBA00034000"/>
    </source>
</evidence>
<dbReference type="InterPro" id="IPR036950">
    <property type="entry name" value="PBP_transglycosylase"/>
</dbReference>
<evidence type="ECO:0000256" key="5">
    <source>
        <dbReference type="ARBA" id="ARBA00022676"/>
    </source>
</evidence>
<comment type="caution">
    <text evidence="16">The sequence shown here is derived from an EMBL/GenBank/DDBJ whole genome shotgun (WGS) entry which is preliminary data.</text>
</comment>
<feature type="region of interest" description="Disordered" evidence="14">
    <location>
        <begin position="1"/>
        <end position="26"/>
    </location>
</feature>
<evidence type="ECO:0000259" key="15">
    <source>
        <dbReference type="PROSITE" id="PS50853"/>
    </source>
</evidence>
<dbReference type="Proteomes" id="UP000602076">
    <property type="component" value="Unassembled WGS sequence"/>
</dbReference>
<dbReference type="AlphaFoldDB" id="A0A927D2L9"/>
<name>A0A927D2L9_9BACI</name>
<evidence type="ECO:0000256" key="7">
    <source>
        <dbReference type="ARBA" id="ARBA00022801"/>
    </source>
</evidence>
<evidence type="ECO:0000256" key="6">
    <source>
        <dbReference type="ARBA" id="ARBA00022679"/>
    </source>
</evidence>
<feature type="compositionally biased region" description="Basic and acidic residues" evidence="14">
    <location>
        <begin position="1"/>
        <end position="20"/>
    </location>
</feature>
<dbReference type="FunFam" id="1.10.3810.10:FF:000001">
    <property type="entry name" value="Penicillin-binding protein 1A"/>
    <property type="match status" value="1"/>
</dbReference>
<dbReference type="Gene3D" id="2.60.40.10">
    <property type="entry name" value="Immunoglobulins"/>
    <property type="match status" value="1"/>
</dbReference>
<keyword evidence="5" id="KW-0328">Glycosyltransferase</keyword>
<feature type="region of interest" description="Disordered" evidence="14">
    <location>
        <begin position="786"/>
        <end position="878"/>
    </location>
</feature>
<evidence type="ECO:0000256" key="9">
    <source>
        <dbReference type="ARBA" id="ARBA00022984"/>
    </source>
</evidence>
<keyword evidence="3" id="KW-0121">Carboxypeptidase</keyword>
<dbReference type="PANTHER" id="PTHR32282:SF29">
    <property type="entry name" value="PENICILLIN-BINDING PROTEIN 1A"/>
    <property type="match status" value="1"/>
</dbReference>
<evidence type="ECO:0000256" key="14">
    <source>
        <dbReference type="SAM" id="MobiDB-lite"/>
    </source>
</evidence>
<dbReference type="PROSITE" id="PS50853">
    <property type="entry name" value="FN3"/>
    <property type="match status" value="1"/>
</dbReference>